<dbReference type="AlphaFoldDB" id="A0A8H2WQW4"/>
<protein>
    <submittedName>
        <fullName evidence="1">Uncharacterized protein</fullName>
    </submittedName>
</protein>
<comment type="caution">
    <text evidence="1">The sequence shown here is derived from an EMBL/GenBank/DDBJ whole genome shotgun (WGS) entry which is preliminary data.</text>
</comment>
<proteinExistence type="predicted"/>
<reference evidence="1" key="1">
    <citation type="submission" date="2021-01" db="EMBL/GenBank/DDBJ databases">
        <authorList>
            <person name="Kaushik A."/>
        </authorList>
    </citation>
    <scope>NUCLEOTIDE SEQUENCE</scope>
    <source>
        <strain evidence="1">AG4-R118</strain>
    </source>
</reference>
<dbReference type="Proteomes" id="UP000663888">
    <property type="component" value="Unassembled WGS sequence"/>
</dbReference>
<gene>
    <name evidence="1" type="ORF">RDB_LOCUS1077</name>
</gene>
<dbReference type="EMBL" id="CAJMWX010000014">
    <property type="protein sequence ID" value="CAE6396813.1"/>
    <property type="molecule type" value="Genomic_DNA"/>
</dbReference>
<dbReference type="Gene3D" id="3.80.10.10">
    <property type="entry name" value="Ribonuclease Inhibitor"/>
    <property type="match status" value="1"/>
</dbReference>
<dbReference type="InterPro" id="IPR032675">
    <property type="entry name" value="LRR_dom_sf"/>
</dbReference>
<organism evidence="1 2">
    <name type="scientific">Rhizoctonia solani</name>
    <dbReference type="NCBI Taxonomy" id="456999"/>
    <lineage>
        <taxon>Eukaryota</taxon>
        <taxon>Fungi</taxon>
        <taxon>Dikarya</taxon>
        <taxon>Basidiomycota</taxon>
        <taxon>Agaricomycotina</taxon>
        <taxon>Agaricomycetes</taxon>
        <taxon>Cantharellales</taxon>
        <taxon>Ceratobasidiaceae</taxon>
        <taxon>Rhizoctonia</taxon>
    </lineage>
</organism>
<evidence type="ECO:0000313" key="1">
    <source>
        <dbReference type="EMBL" id="CAE6396813.1"/>
    </source>
</evidence>
<sequence length="298" mass="33444">MFSEPPFHRYLAQAQQLRELASNEQILQNDVLPIVASLPLLDHLQVFAKSIDINTDDISLPQNAFPSLRRLSLYLGSPEDADDLWVIPALQQLTYLRIELRDQHSTLTFDIFMWISLSKLPLETVTLDSAWFGPYDAEIYSYIATALPAVVDLRMPAQSGTLRELVHFAKLPKLQHLLLELDFSVGLDWNSSPTAPVGFALHTLETEDTCLLLGDMLDLAKKLLFLWPNLQRVIYPGSNILPVTKLVRSLVKTLNSSITTVREATKLKKAIIENYGQAESALLDALPTVNYPPLNLKG</sequence>
<evidence type="ECO:0000313" key="2">
    <source>
        <dbReference type="Proteomes" id="UP000663888"/>
    </source>
</evidence>
<name>A0A8H2WQW4_9AGAM</name>
<accession>A0A8H2WQW4</accession>